<dbReference type="Proteomes" id="UP000197535">
    <property type="component" value="Unassembled WGS sequence"/>
</dbReference>
<evidence type="ECO:0000256" key="7">
    <source>
        <dbReference type="RuleBase" id="RU003915"/>
    </source>
</evidence>
<organism evidence="10 11">
    <name type="scientific">Noviherbaspirillum denitrificans</name>
    <dbReference type="NCBI Taxonomy" id="1968433"/>
    <lineage>
        <taxon>Bacteria</taxon>
        <taxon>Pseudomonadati</taxon>
        <taxon>Pseudomonadota</taxon>
        <taxon>Betaproteobacteria</taxon>
        <taxon>Burkholderiales</taxon>
        <taxon>Oxalobacteraceae</taxon>
        <taxon>Noviherbaspirillum</taxon>
    </lineage>
</organism>
<keyword evidence="3 6" id="KW-0697">Rotamase</keyword>
<dbReference type="EC" id="5.2.1.8" evidence="7"/>
<accession>A0A254T6P6</accession>
<evidence type="ECO:0000256" key="1">
    <source>
        <dbReference type="ARBA" id="ARBA00000971"/>
    </source>
</evidence>
<evidence type="ECO:0000256" key="6">
    <source>
        <dbReference type="PROSITE-ProRule" id="PRU00277"/>
    </source>
</evidence>
<proteinExistence type="inferred from homology"/>
<keyword evidence="8" id="KW-0732">Signal</keyword>
<sequence length="134" mass="14552">MKKMYSLLAALFMASNAMAASEPPVETLDSGVKVQKMKTTQGPSPKASDVVKVHYRGTLKDGTEFDSSYKRGEPTTFPLSRVIPCWTQGVQRLKVGEKAKLFCPAKTAYGERGAAGVIPPNSDLNFEIELLGIQ</sequence>
<dbReference type="InterPro" id="IPR001179">
    <property type="entry name" value="PPIase_FKBP_dom"/>
</dbReference>
<evidence type="ECO:0000313" key="11">
    <source>
        <dbReference type="Proteomes" id="UP000197535"/>
    </source>
</evidence>
<evidence type="ECO:0000259" key="9">
    <source>
        <dbReference type="PROSITE" id="PS50059"/>
    </source>
</evidence>
<feature type="signal peptide" evidence="8">
    <location>
        <begin position="1"/>
        <end position="19"/>
    </location>
</feature>
<reference evidence="10 11" key="1">
    <citation type="submission" date="2016-02" db="EMBL/GenBank/DDBJ databases">
        <authorList>
            <person name="Wen L."/>
            <person name="He K."/>
            <person name="Yang H."/>
        </authorList>
    </citation>
    <scope>NUCLEOTIDE SEQUENCE [LARGE SCALE GENOMIC DNA]</scope>
    <source>
        <strain evidence="10 11">TSA40</strain>
    </source>
</reference>
<dbReference type="RefSeq" id="WP_088710537.1">
    <property type="nucleotide sequence ID" value="NZ_LSTO01000011.1"/>
</dbReference>
<protein>
    <recommendedName>
        <fullName evidence="7">Peptidyl-prolyl cis-trans isomerase</fullName>
        <ecNumber evidence="7">5.2.1.8</ecNumber>
    </recommendedName>
</protein>
<feature type="domain" description="PPIase FKBP-type" evidence="9">
    <location>
        <begin position="48"/>
        <end position="134"/>
    </location>
</feature>
<comment type="catalytic activity">
    <reaction evidence="1 6 7">
        <text>[protein]-peptidylproline (omega=180) = [protein]-peptidylproline (omega=0)</text>
        <dbReference type="Rhea" id="RHEA:16237"/>
        <dbReference type="Rhea" id="RHEA-COMP:10747"/>
        <dbReference type="Rhea" id="RHEA-COMP:10748"/>
        <dbReference type="ChEBI" id="CHEBI:83833"/>
        <dbReference type="ChEBI" id="CHEBI:83834"/>
        <dbReference type="EC" id="5.2.1.8"/>
    </reaction>
</comment>
<dbReference type="PANTHER" id="PTHR43811">
    <property type="entry name" value="FKBP-TYPE PEPTIDYL-PROLYL CIS-TRANS ISOMERASE FKPA"/>
    <property type="match status" value="1"/>
</dbReference>
<evidence type="ECO:0000256" key="8">
    <source>
        <dbReference type="SAM" id="SignalP"/>
    </source>
</evidence>
<evidence type="ECO:0000313" key="10">
    <source>
        <dbReference type="EMBL" id="OWW18310.1"/>
    </source>
</evidence>
<dbReference type="FunFam" id="3.10.50.40:FF:000006">
    <property type="entry name" value="Peptidyl-prolyl cis-trans isomerase"/>
    <property type="match status" value="1"/>
</dbReference>
<evidence type="ECO:0000256" key="2">
    <source>
        <dbReference type="ARBA" id="ARBA00006577"/>
    </source>
</evidence>
<dbReference type="Gene3D" id="3.10.50.40">
    <property type="match status" value="1"/>
</dbReference>
<keyword evidence="4 6" id="KW-0413">Isomerase</keyword>
<feature type="chain" id="PRO_5012626217" description="Peptidyl-prolyl cis-trans isomerase" evidence="8">
    <location>
        <begin position="20"/>
        <end position="134"/>
    </location>
</feature>
<dbReference type="PANTHER" id="PTHR43811:SF19">
    <property type="entry name" value="39 KDA FK506-BINDING NUCLEAR PROTEIN"/>
    <property type="match status" value="1"/>
</dbReference>
<evidence type="ECO:0000256" key="4">
    <source>
        <dbReference type="ARBA" id="ARBA00023235"/>
    </source>
</evidence>
<dbReference type="Pfam" id="PF00254">
    <property type="entry name" value="FKBP_C"/>
    <property type="match status" value="1"/>
</dbReference>
<gene>
    <name evidence="10" type="ORF">AYR66_01670</name>
</gene>
<comment type="caution">
    <text evidence="10">The sequence shown here is derived from an EMBL/GenBank/DDBJ whole genome shotgun (WGS) entry which is preliminary data.</text>
</comment>
<dbReference type="InterPro" id="IPR046357">
    <property type="entry name" value="PPIase_dom_sf"/>
</dbReference>
<evidence type="ECO:0000256" key="3">
    <source>
        <dbReference type="ARBA" id="ARBA00023110"/>
    </source>
</evidence>
<dbReference type="OrthoDB" id="280278at2"/>
<dbReference type="SUPFAM" id="SSF54534">
    <property type="entry name" value="FKBP-like"/>
    <property type="match status" value="1"/>
</dbReference>
<evidence type="ECO:0000256" key="5">
    <source>
        <dbReference type="ARBA" id="ARBA00056164"/>
    </source>
</evidence>
<dbReference type="GO" id="GO:0003755">
    <property type="term" value="F:peptidyl-prolyl cis-trans isomerase activity"/>
    <property type="evidence" value="ECO:0007669"/>
    <property type="project" value="UniProtKB-UniRule"/>
</dbReference>
<keyword evidence="11" id="KW-1185">Reference proteome</keyword>
<name>A0A254T6P6_9BURK</name>
<dbReference type="AlphaFoldDB" id="A0A254T6P6"/>
<dbReference type="EMBL" id="LSTO01000011">
    <property type="protein sequence ID" value="OWW18310.1"/>
    <property type="molecule type" value="Genomic_DNA"/>
</dbReference>
<comment type="function">
    <text evidence="5">PPIases accelerate the folding of proteins.</text>
</comment>
<dbReference type="PROSITE" id="PS50059">
    <property type="entry name" value="FKBP_PPIASE"/>
    <property type="match status" value="1"/>
</dbReference>
<comment type="similarity">
    <text evidence="2 7">Belongs to the FKBP-type PPIase family.</text>
</comment>